<accession>A0ABQ1YRN2</accession>
<proteinExistence type="predicted"/>
<gene>
    <name evidence="1" type="ORF">GCM10008013_41440</name>
</gene>
<evidence type="ECO:0000313" key="1">
    <source>
        <dbReference type="EMBL" id="GGH35239.1"/>
    </source>
</evidence>
<protein>
    <submittedName>
        <fullName evidence="1">Uncharacterized protein</fullName>
    </submittedName>
</protein>
<comment type="caution">
    <text evidence="1">The sequence shown here is derived from an EMBL/GenBank/DDBJ whole genome shotgun (WGS) entry which is preliminary data.</text>
</comment>
<evidence type="ECO:0000313" key="2">
    <source>
        <dbReference type="Proteomes" id="UP000659344"/>
    </source>
</evidence>
<organism evidence="1 2">
    <name type="scientific">Paenibacillus segetis</name>
    <dbReference type="NCBI Taxonomy" id="1325360"/>
    <lineage>
        <taxon>Bacteria</taxon>
        <taxon>Bacillati</taxon>
        <taxon>Bacillota</taxon>
        <taxon>Bacilli</taxon>
        <taxon>Bacillales</taxon>
        <taxon>Paenibacillaceae</taxon>
        <taxon>Paenibacillus</taxon>
    </lineage>
</organism>
<keyword evidence="2" id="KW-1185">Reference proteome</keyword>
<name>A0ABQ1YRN2_9BACL</name>
<dbReference type="EMBL" id="BMFT01000003">
    <property type="protein sequence ID" value="GGH35239.1"/>
    <property type="molecule type" value="Genomic_DNA"/>
</dbReference>
<reference evidence="2" key="1">
    <citation type="journal article" date="2019" name="Int. J. Syst. Evol. Microbiol.">
        <title>The Global Catalogue of Microorganisms (GCM) 10K type strain sequencing project: providing services to taxonomists for standard genome sequencing and annotation.</title>
        <authorList>
            <consortium name="The Broad Institute Genomics Platform"/>
            <consortium name="The Broad Institute Genome Sequencing Center for Infectious Disease"/>
            <person name="Wu L."/>
            <person name="Ma J."/>
        </authorList>
    </citation>
    <scope>NUCLEOTIDE SEQUENCE [LARGE SCALE GENOMIC DNA]</scope>
    <source>
        <strain evidence="2">CGMCC 1.12769</strain>
    </source>
</reference>
<dbReference type="Proteomes" id="UP000659344">
    <property type="component" value="Unassembled WGS sequence"/>
</dbReference>
<sequence length="57" mass="6675">MNQVWEDQRLIRLSSKDQVIEALQKRRIRPNVKLEGTMNLAIAAREDEENGITYCMV</sequence>